<dbReference type="Gene3D" id="2.60.40.10">
    <property type="entry name" value="Immunoglobulins"/>
    <property type="match status" value="1"/>
</dbReference>
<evidence type="ECO:0000313" key="5">
    <source>
        <dbReference type="EMBL" id="KAG8596258.1"/>
    </source>
</evidence>
<dbReference type="InterPro" id="IPR036179">
    <property type="entry name" value="Ig-like_dom_sf"/>
</dbReference>
<dbReference type="InterPro" id="IPR013106">
    <property type="entry name" value="Ig_V-set"/>
</dbReference>
<name>A0AAV7DJB4_ENGPU</name>
<dbReference type="InterPro" id="IPR007110">
    <property type="entry name" value="Ig-like_dom"/>
</dbReference>
<dbReference type="InterPro" id="IPR013783">
    <property type="entry name" value="Ig-like_fold"/>
</dbReference>
<dbReference type="GO" id="GO:0002250">
    <property type="term" value="P:adaptive immune response"/>
    <property type="evidence" value="ECO:0007669"/>
    <property type="project" value="UniProtKB-KW"/>
</dbReference>
<keyword evidence="6" id="KW-1185">Reference proteome</keyword>
<reference evidence="5" key="1">
    <citation type="thesis" date="2020" institute="ProQuest LLC" country="789 East Eisenhower Parkway, Ann Arbor, MI, USA">
        <title>Comparative Genomics and Chromosome Evolution.</title>
        <authorList>
            <person name="Mudd A.B."/>
        </authorList>
    </citation>
    <scope>NUCLEOTIDE SEQUENCE</scope>
    <source>
        <strain evidence="5">237g6f4</strain>
        <tissue evidence="5">Blood</tissue>
    </source>
</reference>
<gene>
    <name evidence="5" type="ORF">GDO81_001792</name>
</gene>
<dbReference type="SMART" id="SM00406">
    <property type="entry name" value="IGv"/>
    <property type="match status" value="1"/>
</dbReference>
<evidence type="ECO:0000256" key="2">
    <source>
        <dbReference type="ARBA" id="ARBA00023130"/>
    </source>
</evidence>
<dbReference type="PROSITE" id="PS50835">
    <property type="entry name" value="IG_LIKE"/>
    <property type="match status" value="1"/>
</dbReference>
<comment type="caution">
    <text evidence="5">The sequence shown here is derived from an EMBL/GenBank/DDBJ whole genome shotgun (WGS) entry which is preliminary data.</text>
</comment>
<accession>A0AAV7DJB4</accession>
<sequence>MLESGLRIVKPTQTLDMTCKMTGASLTDRTNMHCVHWVRKPEGKGLEWLGRICYNNEINYGQSVQGRVTLTRDTSKEEVYFKLTGVKPKESGKYYCARDSQCNRWTVDLHIW</sequence>
<evidence type="ECO:0000256" key="1">
    <source>
        <dbReference type="ARBA" id="ARBA00022859"/>
    </source>
</evidence>
<dbReference type="EMBL" id="WNYA01000001">
    <property type="protein sequence ID" value="KAG8596258.1"/>
    <property type="molecule type" value="Genomic_DNA"/>
</dbReference>
<dbReference type="Proteomes" id="UP000824782">
    <property type="component" value="Unassembled WGS sequence"/>
</dbReference>
<feature type="domain" description="Ig-like" evidence="4">
    <location>
        <begin position="1"/>
        <end position="96"/>
    </location>
</feature>
<evidence type="ECO:0000256" key="3">
    <source>
        <dbReference type="ARBA" id="ARBA00043265"/>
    </source>
</evidence>
<evidence type="ECO:0000259" key="4">
    <source>
        <dbReference type="PROSITE" id="PS50835"/>
    </source>
</evidence>
<dbReference type="PANTHER" id="PTHR23266">
    <property type="entry name" value="IMMUNOGLOBULIN HEAVY CHAIN"/>
    <property type="match status" value="1"/>
</dbReference>
<keyword evidence="2" id="KW-1064">Adaptive immunity</keyword>
<dbReference type="SUPFAM" id="SSF48726">
    <property type="entry name" value="Immunoglobulin"/>
    <property type="match status" value="1"/>
</dbReference>
<organism evidence="5 6">
    <name type="scientific">Engystomops pustulosus</name>
    <name type="common">Tungara frog</name>
    <name type="synonym">Physalaemus pustulosus</name>
    <dbReference type="NCBI Taxonomy" id="76066"/>
    <lineage>
        <taxon>Eukaryota</taxon>
        <taxon>Metazoa</taxon>
        <taxon>Chordata</taxon>
        <taxon>Craniata</taxon>
        <taxon>Vertebrata</taxon>
        <taxon>Euteleostomi</taxon>
        <taxon>Amphibia</taxon>
        <taxon>Batrachia</taxon>
        <taxon>Anura</taxon>
        <taxon>Neobatrachia</taxon>
        <taxon>Hyloidea</taxon>
        <taxon>Leptodactylidae</taxon>
        <taxon>Leiuperinae</taxon>
        <taxon>Engystomops</taxon>
    </lineage>
</organism>
<dbReference type="GO" id="GO:0019814">
    <property type="term" value="C:immunoglobulin complex"/>
    <property type="evidence" value="ECO:0007669"/>
    <property type="project" value="UniProtKB-KW"/>
</dbReference>
<dbReference type="InterPro" id="IPR050199">
    <property type="entry name" value="IgHV"/>
</dbReference>
<dbReference type="GO" id="GO:0005576">
    <property type="term" value="C:extracellular region"/>
    <property type="evidence" value="ECO:0007669"/>
    <property type="project" value="UniProtKB-ARBA"/>
</dbReference>
<keyword evidence="1" id="KW-0391">Immunity</keyword>
<dbReference type="Pfam" id="PF07686">
    <property type="entry name" value="V-set"/>
    <property type="match status" value="1"/>
</dbReference>
<evidence type="ECO:0000313" key="6">
    <source>
        <dbReference type="Proteomes" id="UP000824782"/>
    </source>
</evidence>
<proteinExistence type="predicted"/>
<dbReference type="AlphaFoldDB" id="A0AAV7DJB4"/>
<keyword evidence="3" id="KW-1280">Immunoglobulin</keyword>
<protein>
    <recommendedName>
        <fullName evidence="4">Ig-like domain-containing protein</fullName>
    </recommendedName>
</protein>